<evidence type="ECO:0000313" key="8">
    <source>
        <dbReference type="EMBL" id="VDK44093.1"/>
    </source>
</evidence>
<dbReference type="GO" id="GO:0035269">
    <property type="term" value="P:protein O-linked glycosylation via mannose"/>
    <property type="evidence" value="ECO:0007669"/>
    <property type="project" value="TreeGrafter"/>
</dbReference>
<dbReference type="PANTHER" id="PTHR12270">
    <property type="entry name" value="GLYCOSYLTRANSFERASE-RELATED"/>
    <property type="match status" value="1"/>
</dbReference>
<dbReference type="SUPFAM" id="SSF53448">
    <property type="entry name" value="Nucleotide-diphospho-sugar transferases"/>
    <property type="match status" value="1"/>
</dbReference>
<evidence type="ECO:0000256" key="2">
    <source>
        <dbReference type="ARBA" id="ARBA00022692"/>
    </source>
</evidence>
<name>A0A3P6QMZ6_ANISI</name>
<sequence>MVTLLKSLLYHRRNAITLHLVVDDIAAKILPTLFRTWRLPSVEVLFYDSSAFVNRVSWIPNRHYSKEFGLLKLTLADILASNVRKVVVLDTDLLFVEDVSKLWQYWSLIAANSSHIFGLVENLSDWYLNNNNNNKSWYSSNRKPWPAWVNASFIFHVDMFLKMITLFYDSRNNNDENSKYVKNRGFNTGVMLMDLEKLRQMNWTYLWKEVANENLKEFGATQLADQDIINAVISKKPEMVHKLPCEWNFQMGYQSKQNLCAAKISELKVVHWNSPKKIRTQNPYAIFFRRHYQTFTQMDGNLLRADMIPCYNELKSSEIRSLYDEYDENEDGCAELRNARHIVYRTQLFIRAYEYEMYDVDVTLVTQLSIDRLLLLESLLSYWNGPISVAFYLSDLELIQLADYFNESNLFNHRKNVAIHAVFKEGIHYPINYLRNVALNASTTSHVFLVDVDFLPMPGLYCFHFDYFQIVIIIVMIKRLDLYILLRERLLKRTTYNPRTAFIIAAFESKLYRNIIVPNTKSNLLSFLDNGQIQIFRQDVWKKGHFATDYDFWRNTDFEYSVTWRTDYEPYVVVARNETPFYDTRFVGFGWNKVSHIMSMNAKGFDFIVLPNVFIVHQSHSSSFEITKYRTSTLYRRCMKALKGEFVRDLLKSSSVTHHNISYIH</sequence>
<keyword evidence="7" id="KW-0325">Glycoprotein</keyword>
<dbReference type="Pfam" id="PF13896">
    <property type="entry name" value="Glyco_transf_49"/>
    <property type="match status" value="1"/>
</dbReference>
<organism evidence="8 9">
    <name type="scientific">Anisakis simplex</name>
    <name type="common">Herring worm</name>
    <dbReference type="NCBI Taxonomy" id="6269"/>
    <lineage>
        <taxon>Eukaryota</taxon>
        <taxon>Metazoa</taxon>
        <taxon>Ecdysozoa</taxon>
        <taxon>Nematoda</taxon>
        <taxon>Chromadorea</taxon>
        <taxon>Rhabditida</taxon>
        <taxon>Spirurina</taxon>
        <taxon>Ascaridomorpha</taxon>
        <taxon>Ascaridoidea</taxon>
        <taxon>Anisakidae</taxon>
        <taxon>Anisakis</taxon>
        <taxon>Anisakis simplex complex</taxon>
    </lineage>
</organism>
<dbReference type="InterPro" id="IPR051292">
    <property type="entry name" value="Xyl/GlcA_transferase"/>
</dbReference>
<dbReference type="GO" id="GO:0015020">
    <property type="term" value="F:glucuronosyltransferase activity"/>
    <property type="evidence" value="ECO:0007669"/>
    <property type="project" value="TreeGrafter"/>
</dbReference>
<evidence type="ECO:0000256" key="4">
    <source>
        <dbReference type="ARBA" id="ARBA00022989"/>
    </source>
</evidence>
<keyword evidence="2" id="KW-0812">Transmembrane</keyword>
<dbReference type="PANTHER" id="PTHR12270:SF25">
    <property type="entry name" value="GLYCOSYLTRANSFERASE-LIKE PROTEIN LARGE"/>
    <property type="match status" value="1"/>
</dbReference>
<proteinExistence type="predicted"/>
<evidence type="ECO:0000256" key="3">
    <source>
        <dbReference type="ARBA" id="ARBA00022968"/>
    </source>
</evidence>
<protein>
    <submittedName>
        <fullName evidence="8">Uncharacterized protein</fullName>
    </submittedName>
</protein>
<gene>
    <name evidence="8" type="ORF">ASIM_LOCUS10979</name>
</gene>
<evidence type="ECO:0000256" key="6">
    <source>
        <dbReference type="ARBA" id="ARBA00023136"/>
    </source>
</evidence>
<dbReference type="InterPro" id="IPR002495">
    <property type="entry name" value="Glyco_trans_8"/>
</dbReference>
<dbReference type="GO" id="GO:0042285">
    <property type="term" value="F:xylosyltransferase activity"/>
    <property type="evidence" value="ECO:0007669"/>
    <property type="project" value="TreeGrafter"/>
</dbReference>
<dbReference type="Gene3D" id="3.90.550.10">
    <property type="entry name" value="Spore Coat Polysaccharide Biosynthesis Protein SpsA, Chain A"/>
    <property type="match status" value="1"/>
</dbReference>
<dbReference type="Proteomes" id="UP000267096">
    <property type="component" value="Unassembled WGS sequence"/>
</dbReference>
<evidence type="ECO:0000256" key="5">
    <source>
        <dbReference type="ARBA" id="ARBA00023034"/>
    </source>
</evidence>
<keyword evidence="5" id="KW-0333">Golgi apparatus</keyword>
<keyword evidence="3" id="KW-0735">Signal-anchor</keyword>
<dbReference type="GO" id="GO:0000139">
    <property type="term" value="C:Golgi membrane"/>
    <property type="evidence" value="ECO:0007669"/>
    <property type="project" value="UniProtKB-SubCell"/>
</dbReference>
<comment type="subcellular location">
    <subcellularLocation>
        <location evidence="1">Golgi apparatus membrane</location>
        <topology evidence="1">Single-pass type II membrane protein</topology>
    </subcellularLocation>
</comment>
<evidence type="ECO:0000256" key="1">
    <source>
        <dbReference type="ARBA" id="ARBA00004323"/>
    </source>
</evidence>
<reference evidence="8 9" key="1">
    <citation type="submission" date="2018-11" db="EMBL/GenBank/DDBJ databases">
        <authorList>
            <consortium name="Pathogen Informatics"/>
        </authorList>
    </citation>
    <scope>NUCLEOTIDE SEQUENCE [LARGE SCALE GENOMIC DNA]</scope>
</reference>
<dbReference type="InterPro" id="IPR029044">
    <property type="entry name" value="Nucleotide-diphossugar_trans"/>
</dbReference>
<evidence type="ECO:0000313" key="9">
    <source>
        <dbReference type="Proteomes" id="UP000267096"/>
    </source>
</evidence>
<dbReference type="AlphaFoldDB" id="A0A3P6QMZ6"/>
<accession>A0A3P6QMZ6</accession>
<evidence type="ECO:0000256" key="7">
    <source>
        <dbReference type="ARBA" id="ARBA00023180"/>
    </source>
</evidence>
<dbReference type="Pfam" id="PF01501">
    <property type="entry name" value="Glyco_transf_8"/>
    <property type="match status" value="1"/>
</dbReference>
<keyword evidence="9" id="KW-1185">Reference proteome</keyword>
<keyword evidence="6" id="KW-0472">Membrane</keyword>
<dbReference type="OrthoDB" id="411524at2759"/>
<keyword evidence="4" id="KW-1133">Transmembrane helix</keyword>
<dbReference type="EMBL" id="UYRR01031032">
    <property type="protein sequence ID" value="VDK44093.1"/>
    <property type="molecule type" value="Genomic_DNA"/>
</dbReference>